<proteinExistence type="predicted"/>
<accession>A0A382CU58</accession>
<dbReference type="EMBL" id="UINC01036027">
    <property type="protein sequence ID" value="SVB29362.1"/>
    <property type="molecule type" value="Genomic_DNA"/>
</dbReference>
<protein>
    <submittedName>
        <fullName evidence="1">Uncharacterized protein</fullName>
    </submittedName>
</protein>
<gene>
    <name evidence="1" type="ORF">METZ01_LOCUS182216</name>
</gene>
<sequence>MSVENNTLPECGLIKPINNLIQVDFPAPFAPINTEISFVLILNDNLLKK</sequence>
<name>A0A382CU58_9ZZZZ</name>
<evidence type="ECO:0000313" key="1">
    <source>
        <dbReference type="EMBL" id="SVB29362.1"/>
    </source>
</evidence>
<reference evidence="1" key="1">
    <citation type="submission" date="2018-05" db="EMBL/GenBank/DDBJ databases">
        <authorList>
            <person name="Lanie J.A."/>
            <person name="Ng W.-L."/>
            <person name="Kazmierczak K.M."/>
            <person name="Andrzejewski T.M."/>
            <person name="Davidsen T.M."/>
            <person name="Wayne K.J."/>
            <person name="Tettelin H."/>
            <person name="Glass J.I."/>
            <person name="Rusch D."/>
            <person name="Podicherti R."/>
            <person name="Tsui H.-C.T."/>
            <person name="Winkler M.E."/>
        </authorList>
    </citation>
    <scope>NUCLEOTIDE SEQUENCE</scope>
</reference>
<organism evidence="1">
    <name type="scientific">marine metagenome</name>
    <dbReference type="NCBI Taxonomy" id="408172"/>
    <lineage>
        <taxon>unclassified sequences</taxon>
        <taxon>metagenomes</taxon>
        <taxon>ecological metagenomes</taxon>
    </lineage>
</organism>
<dbReference type="AlphaFoldDB" id="A0A382CU58"/>